<dbReference type="AlphaFoldDB" id="A0A1Q2LFK4"/>
<dbReference type="RefSeq" id="WP_174566007.1">
    <property type="nucleotide sequence ID" value="NZ_CP019645.1"/>
</dbReference>
<protein>
    <submittedName>
        <fullName evidence="1">Uncharacterized protein</fullName>
    </submittedName>
</protein>
<sequence>MIGYLMRIGCSNCIFFLIFASLVFANSFEDIAKQKYILNLPYNKENIITKSYNIHTDKKDFILITLFNWDNDELGRAVKKYSCISIFDSDVIMQGFCFSDNIGIVANKNDFFTLTSLWQDRIGNITNTYLTFKLIENRFYLHQYSRELGHIDEYIDKEIIDTTHIYYRQPRDDPKKENLIPLDSINDELLQRLESGNAVILQNRETQ</sequence>
<organism evidence="1 2">
    <name type="scientific">Helicobacter bilis</name>
    <dbReference type="NCBI Taxonomy" id="37372"/>
    <lineage>
        <taxon>Bacteria</taxon>
        <taxon>Pseudomonadati</taxon>
        <taxon>Campylobacterota</taxon>
        <taxon>Epsilonproteobacteria</taxon>
        <taxon>Campylobacterales</taxon>
        <taxon>Helicobacteraceae</taxon>
        <taxon>Helicobacter</taxon>
    </lineage>
</organism>
<proteinExistence type="predicted"/>
<dbReference type="Proteomes" id="UP000188298">
    <property type="component" value="Chromosome"/>
</dbReference>
<reference evidence="1 2" key="1">
    <citation type="submission" date="2017-02" db="EMBL/GenBank/DDBJ databases">
        <title>Whole genome sequencing of Helicobacter bilis strain AAQJH.</title>
        <authorList>
            <person name="Conlan S."/>
            <person name="Thomas P.J."/>
            <person name="Mullikin J."/>
            <person name="Palmore T.N."/>
            <person name="Frank K.M."/>
            <person name="Segre J.A."/>
        </authorList>
    </citation>
    <scope>NUCLEOTIDE SEQUENCE [LARGE SCALE GENOMIC DNA]</scope>
    <source>
        <strain evidence="1 2">AAQJH</strain>
    </source>
</reference>
<gene>
    <name evidence="1" type="ORF">XJ32_02615</name>
</gene>
<accession>A0A1Q2LFK4</accession>
<dbReference type="EMBL" id="CP019645">
    <property type="protein sequence ID" value="AQQ59185.1"/>
    <property type="molecule type" value="Genomic_DNA"/>
</dbReference>
<name>A0A1Q2LFK4_9HELI</name>
<evidence type="ECO:0000313" key="1">
    <source>
        <dbReference type="EMBL" id="AQQ59185.1"/>
    </source>
</evidence>
<evidence type="ECO:0000313" key="2">
    <source>
        <dbReference type="Proteomes" id="UP000188298"/>
    </source>
</evidence>
<dbReference type="KEGG" id="hbl:XJ32_02615"/>